<dbReference type="EMBL" id="CP151515">
    <property type="protein sequence ID" value="WZN66427.1"/>
    <property type="molecule type" value="Genomic_DNA"/>
</dbReference>
<dbReference type="PANTHER" id="PTHR48014:SF21">
    <property type="entry name" value="SERINE_THREONINE-PROTEIN KINASE FRAY2"/>
    <property type="match status" value="1"/>
</dbReference>
<name>A0AAX4PJ46_9CHLO</name>
<keyword evidence="7" id="KW-0175">Coiled coil</keyword>
<dbReference type="InterPro" id="IPR017441">
    <property type="entry name" value="Protein_kinase_ATP_BS"/>
</dbReference>
<dbReference type="SUPFAM" id="SSF56112">
    <property type="entry name" value="Protein kinase-like (PK-like)"/>
    <property type="match status" value="1"/>
</dbReference>
<feature type="domain" description="Protein kinase" evidence="9">
    <location>
        <begin position="25"/>
        <end position="292"/>
    </location>
</feature>
<keyword evidence="5 6" id="KW-0067">ATP-binding</keyword>
<feature type="region of interest" description="Disordered" evidence="8">
    <location>
        <begin position="462"/>
        <end position="568"/>
    </location>
</feature>
<dbReference type="PROSITE" id="PS00107">
    <property type="entry name" value="PROTEIN_KINASE_ATP"/>
    <property type="match status" value="1"/>
</dbReference>
<evidence type="ECO:0000256" key="8">
    <source>
        <dbReference type="SAM" id="MobiDB-lite"/>
    </source>
</evidence>
<dbReference type="GO" id="GO:0043539">
    <property type="term" value="F:protein serine/threonine kinase activator activity"/>
    <property type="evidence" value="ECO:0007669"/>
    <property type="project" value="InterPro"/>
</dbReference>
<evidence type="ECO:0000313" key="11">
    <source>
        <dbReference type="Proteomes" id="UP001472866"/>
    </source>
</evidence>
<keyword evidence="4 10" id="KW-0418">Kinase</keyword>
<protein>
    <submittedName>
        <fullName evidence="10">Serine/threonine-protein kinase</fullName>
    </submittedName>
</protein>
<dbReference type="Proteomes" id="UP001472866">
    <property type="component" value="Chromosome 15"/>
</dbReference>
<keyword evidence="2" id="KW-0808">Transferase</keyword>
<feature type="binding site" evidence="6">
    <location>
        <position position="54"/>
    </location>
    <ligand>
        <name>ATP</name>
        <dbReference type="ChEBI" id="CHEBI:30616"/>
    </ligand>
</feature>
<dbReference type="PROSITE" id="PS00108">
    <property type="entry name" value="PROTEIN_KINASE_ST"/>
    <property type="match status" value="1"/>
</dbReference>
<dbReference type="SMART" id="SM00220">
    <property type="entry name" value="S_TKc"/>
    <property type="match status" value="1"/>
</dbReference>
<sequence length="719" mass="78771">MLRNSSSSNVAAPAKKHYPTSAADYEVLDVVGQGVSAKVFRALCRPLNEIVAVKTIELEVMNTNLEEIMREAKTMRMAQHPNILNLYCSFVTKENVLWMVMPYVGGGSVLSIMKWAYRDGLEESWIASILCEVLKSVDYMHKHNFIHRDIKAGNILIDLDGHVKLGDFGVAATMERSGSWGRSGGNTRQTFVGTPCWMAPEVMEQIEGYDWHADIWSFGITMLELAHGHAPFAKYPPMKVLLMTLQNEPPKLEESYKQRHFSKAMREVVQLCLQKDPKKRPTAAKLLEHRLFKGAHHDKDYLVKHLLKGLPSLVERVHNLSNTAHKGEVQKTAAGAGADVSKFAAQQEMETKSQNAYVKGVSAWDFDVNELKMDAANETTAAVGQGASADDSRPVAKPPLSMQAPGAGPGSGAPMQVTSPLSIKQKTPAAHKGRFKINLEDDDDAIMESPPNDAALAMKRHLGKTTGGDPSAGISRAAAPAPKDPLPAVKKKEQRGRFFISGENDDEKEEDDRPEPTKKAQGSSQPSAPVKLDGPAGDSHHVEPAAGVAKAKDLAGQSRGGGGDASVPPQVAQYLQAMQSSMQQQQETLAYLMGGLRIGGQKMAGGSILQSPRPHSLNESGQHHTQLIKAADEMSSQVRALCEENDKLKKRNLHLERELTKCQNKLLELQEAKEKEEEEEQMKELERVSSQVIIDRDNARHLASANRSASEKSLNKDGH</sequence>
<dbReference type="PANTHER" id="PTHR48014">
    <property type="entry name" value="SERINE/THREONINE-PROTEIN KINASE FRAY2"/>
    <property type="match status" value="1"/>
</dbReference>
<accession>A0AAX4PJ46</accession>
<dbReference type="InterPro" id="IPR047173">
    <property type="entry name" value="STRAD_A/B-like"/>
</dbReference>
<gene>
    <name evidence="10" type="ORF">HKI87_15g79940</name>
</gene>
<keyword evidence="3 6" id="KW-0547">Nucleotide-binding</keyword>
<feature type="coiled-coil region" evidence="7">
    <location>
        <begin position="631"/>
        <end position="695"/>
    </location>
</feature>
<feature type="compositionally biased region" description="Basic and acidic residues" evidence="8">
    <location>
        <begin position="709"/>
        <end position="719"/>
    </location>
</feature>
<dbReference type="Gene3D" id="1.10.510.10">
    <property type="entry name" value="Transferase(Phosphotransferase) domain 1"/>
    <property type="match status" value="1"/>
</dbReference>
<evidence type="ECO:0000313" key="10">
    <source>
        <dbReference type="EMBL" id="WZN66427.1"/>
    </source>
</evidence>
<dbReference type="Gene3D" id="3.30.200.20">
    <property type="entry name" value="Phosphorylase Kinase, domain 1"/>
    <property type="match status" value="1"/>
</dbReference>
<feature type="compositionally biased region" description="Low complexity" evidence="8">
    <location>
        <begin position="401"/>
        <end position="416"/>
    </location>
</feature>
<dbReference type="FunFam" id="1.10.510.10:FF:000947">
    <property type="entry name" value="serine/threonine-protein kinase OSR1"/>
    <property type="match status" value="1"/>
</dbReference>
<comment type="similarity">
    <text evidence="1">Belongs to the protein kinase superfamily. STE Ser/Thr protein kinase family. STE20 subfamily.</text>
</comment>
<evidence type="ECO:0000256" key="4">
    <source>
        <dbReference type="ARBA" id="ARBA00022777"/>
    </source>
</evidence>
<evidence type="ECO:0000256" key="7">
    <source>
        <dbReference type="SAM" id="Coils"/>
    </source>
</evidence>
<feature type="compositionally biased region" description="Acidic residues" evidence="8">
    <location>
        <begin position="503"/>
        <end position="513"/>
    </location>
</feature>
<evidence type="ECO:0000256" key="2">
    <source>
        <dbReference type="ARBA" id="ARBA00022679"/>
    </source>
</evidence>
<dbReference type="GO" id="GO:0004672">
    <property type="term" value="F:protein kinase activity"/>
    <property type="evidence" value="ECO:0007669"/>
    <property type="project" value="InterPro"/>
</dbReference>
<feature type="region of interest" description="Disordered" evidence="8">
    <location>
        <begin position="697"/>
        <end position="719"/>
    </location>
</feature>
<evidence type="ECO:0000256" key="3">
    <source>
        <dbReference type="ARBA" id="ARBA00022741"/>
    </source>
</evidence>
<dbReference type="PROSITE" id="PS50011">
    <property type="entry name" value="PROTEIN_KINASE_DOM"/>
    <property type="match status" value="1"/>
</dbReference>
<dbReference type="InterPro" id="IPR008271">
    <property type="entry name" value="Ser/Thr_kinase_AS"/>
</dbReference>
<dbReference type="InterPro" id="IPR011009">
    <property type="entry name" value="Kinase-like_dom_sf"/>
</dbReference>
<evidence type="ECO:0000256" key="5">
    <source>
        <dbReference type="ARBA" id="ARBA00022840"/>
    </source>
</evidence>
<evidence type="ECO:0000256" key="6">
    <source>
        <dbReference type="PROSITE-ProRule" id="PRU10141"/>
    </source>
</evidence>
<organism evidence="10 11">
    <name type="scientific">Chloropicon roscoffensis</name>
    <dbReference type="NCBI Taxonomy" id="1461544"/>
    <lineage>
        <taxon>Eukaryota</taxon>
        <taxon>Viridiplantae</taxon>
        <taxon>Chlorophyta</taxon>
        <taxon>Chloropicophyceae</taxon>
        <taxon>Chloropicales</taxon>
        <taxon>Chloropicaceae</taxon>
        <taxon>Chloropicon</taxon>
    </lineage>
</organism>
<dbReference type="Pfam" id="PF00069">
    <property type="entry name" value="Pkinase"/>
    <property type="match status" value="1"/>
</dbReference>
<dbReference type="GO" id="GO:0005524">
    <property type="term" value="F:ATP binding"/>
    <property type="evidence" value="ECO:0007669"/>
    <property type="project" value="UniProtKB-UniRule"/>
</dbReference>
<dbReference type="AlphaFoldDB" id="A0AAX4PJ46"/>
<keyword evidence="11" id="KW-1185">Reference proteome</keyword>
<proteinExistence type="inferred from homology"/>
<dbReference type="InterPro" id="IPR000719">
    <property type="entry name" value="Prot_kinase_dom"/>
</dbReference>
<reference evidence="10 11" key="1">
    <citation type="submission" date="2024-03" db="EMBL/GenBank/DDBJ databases">
        <title>Complete genome sequence of the green alga Chloropicon roscoffensis RCC1871.</title>
        <authorList>
            <person name="Lemieux C."/>
            <person name="Pombert J.-F."/>
            <person name="Otis C."/>
            <person name="Turmel M."/>
        </authorList>
    </citation>
    <scope>NUCLEOTIDE SEQUENCE [LARGE SCALE GENOMIC DNA]</scope>
    <source>
        <strain evidence="10 11">RCC1871</strain>
    </source>
</reference>
<feature type="region of interest" description="Disordered" evidence="8">
    <location>
        <begin position="382"/>
        <end position="431"/>
    </location>
</feature>
<evidence type="ECO:0000259" key="9">
    <source>
        <dbReference type="PROSITE" id="PS50011"/>
    </source>
</evidence>
<evidence type="ECO:0000256" key="1">
    <source>
        <dbReference type="ARBA" id="ARBA00008874"/>
    </source>
</evidence>